<evidence type="ECO:0000313" key="2">
    <source>
        <dbReference type="Proteomes" id="UP000198598"/>
    </source>
</evidence>
<gene>
    <name evidence="1" type="ORF">SAMN05216167_1485</name>
</gene>
<sequence>MKILTSQAEAFFENAIITFLIKADPAMAKEK</sequence>
<dbReference type="STRING" id="662367.SAMN05216167_1485"/>
<proteinExistence type="predicted"/>
<dbReference type="Proteomes" id="UP000198598">
    <property type="component" value="Unassembled WGS sequence"/>
</dbReference>
<dbReference type="AlphaFoldDB" id="A0A1I2HT59"/>
<name>A0A1I2HT59_9BACT</name>
<organism evidence="1 2">
    <name type="scientific">Spirosoma endophyticum</name>
    <dbReference type="NCBI Taxonomy" id="662367"/>
    <lineage>
        <taxon>Bacteria</taxon>
        <taxon>Pseudomonadati</taxon>
        <taxon>Bacteroidota</taxon>
        <taxon>Cytophagia</taxon>
        <taxon>Cytophagales</taxon>
        <taxon>Cytophagaceae</taxon>
        <taxon>Spirosoma</taxon>
    </lineage>
</organism>
<dbReference type="EMBL" id="FOLQ01000048">
    <property type="protein sequence ID" value="SFF32623.1"/>
    <property type="molecule type" value="Genomic_DNA"/>
</dbReference>
<reference evidence="1 2" key="1">
    <citation type="submission" date="2016-10" db="EMBL/GenBank/DDBJ databases">
        <authorList>
            <person name="de Groot N.N."/>
        </authorList>
    </citation>
    <scope>NUCLEOTIDE SEQUENCE [LARGE SCALE GENOMIC DNA]</scope>
    <source>
        <strain evidence="1 2">DSM 26130</strain>
    </source>
</reference>
<accession>A0A1I2HT59</accession>
<evidence type="ECO:0000313" key="1">
    <source>
        <dbReference type="EMBL" id="SFF32623.1"/>
    </source>
</evidence>
<protein>
    <submittedName>
        <fullName evidence="1">Uncharacterized protein</fullName>
    </submittedName>
</protein>
<keyword evidence="2" id="KW-1185">Reference proteome</keyword>